<evidence type="ECO:0000313" key="3">
    <source>
        <dbReference type="Proteomes" id="UP000321204"/>
    </source>
</evidence>
<gene>
    <name evidence="2" type="ORF">FSB75_21570</name>
</gene>
<keyword evidence="3" id="KW-1185">Reference proteome</keyword>
<dbReference type="InterPro" id="IPR010093">
    <property type="entry name" value="SinI_DNA-bd"/>
</dbReference>
<dbReference type="Gene3D" id="1.10.1660.10">
    <property type="match status" value="1"/>
</dbReference>
<dbReference type="EMBL" id="CP042433">
    <property type="protein sequence ID" value="QEC58382.1"/>
    <property type="molecule type" value="Genomic_DNA"/>
</dbReference>
<dbReference type="AlphaFoldDB" id="A0A5B8UPT2"/>
<dbReference type="NCBIfam" id="TIGR01764">
    <property type="entry name" value="excise"/>
    <property type="match status" value="1"/>
</dbReference>
<evidence type="ECO:0000259" key="1">
    <source>
        <dbReference type="Pfam" id="PF12728"/>
    </source>
</evidence>
<accession>A0A5B8UPT2</accession>
<dbReference type="KEGG" id="fgg:FSB75_21570"/>
<dbReference type="Proteomes" id="UP000321204">
    <property type="component" value="Chromosome"/>
</dbReference>
<dbReference type="InterPro" id="IPR041657">
    <property type="entry name" value="HTH_17"/>
</dbReference>
<dbReference type="OrthoDB" id="1097811at2"/>
<dbReference type="Pfam" id="PF12728">
    <property type="entry name" value="HTH_17"/>
    <property type="match status" value="1"/>
</dbReference>
<proteinExistence type="predicted"/>
<organism evidence="2 3">
    <name type="scientific">Flavisolibacter ginsenosidimutans</name>
    <dbReference type="NCBI Taxonomy" id="661481"/>
    <lineage>
        <taxon>Bacteria</taxon>
        <taxon>Pseudomonadati</taxon>
        <taxon>Bacteroidota</taxon>
        <taxon>Chitinophagia</taxon>
        <taxon>Chitinophagales</taxon>
        <taxon>Chitinophagaceae</taxon>
        <taxon>Flavisolibacter</taxon>
    </lineage>
</organism>
<sequence>MDKNNSTPILIPLEPSEFWTQMRGIIREELSKQTKENKGEECFQVTGLTYKPLFKIQEVCSFFQVSRPTIYDWIKQGKLTPYKIRSRVYFLFNDIQKLLEPGR</sequence>
<dbReference type="GO" id="GO:0003677">
    <property type="term" value="F:DNA binding"/>
    <property type="evidence" value="ECO:0007669"/>
    <property type="project" value="InterPro"/>
</dbReference>
<feature type="domain" description="Helix-turn-helix" evidence="1">
    <location>
        <begin position="53"/>
        <end position="100"/>
    </location>
</feature>
<reference evidence="2 3" key="1">
    <citation type="journal article" date="2015" name="Int. J. Syst. Evol. Microbiol.">
        <title>Flavisolibacter ginsenosidimutans sp. nov., with ginsenoside-converting activity isolated from soil used for cultivating ginseng.</title>
        <authorList>
            <person name="Zhao Y."/>
            <person name="Liu Q."/>
            <person name="Kang M.S."/>
            <person name="Jin F."/>
            <person name="Yu H."/>
            <person name="Im W.T."/>
        </authorList>
    </citation>
    <scope>NUCLEOTIDE SEQUENCE [LARGE SCALE GENOMIC DNA]</scope>
    <source>
        <strain evidence="2 3">Gsoil 636</strain>
    </source>
</reference>
<dbReference type="SUPFAM" id="SSF46955">
    <property type="entry name" value="Putative DNA-binding domain"/>
    <property type="match status" value="1"/>
</dbReference>
<name>A0A5B8UPT2_9BACT</name>
<dbReference type="InterPro" id="IPR009061">
    <property type="entry name" value="DNA-bd_dom_put_sf"/>
</dbReference>
<evidence type="ECO:0000313" key="2">
    <source>
        <dbReference type="EMBL" id="QEC58382.1"/>
    </source>
</evidence>
<dbReference type="RefSeq" id="WP_146791682.1">
    <property type="nucleotide sequence ID" value="NZ_BAABIO010000003.1"/>
</dbReference>
<protein>
    <submittedName>
        <fullName evidence="2">Helix-turn-helix domain-containing protein</fullName>
    </submittedName>
</protein>